<sequence>MSNEHVHEEEDQVVSIAAQMLVEETAEHTAVISDDRPGIHLELVDLSNGISAEDEADEWDFDLPADKGLKILIGGLDPEIAAQLLRVAAEFLEEAIEEGDEDED</sequence>
<keyword evidence="2" id="KW-1185">Reference proteome</keyword>
<dbReference type="EMBL" id="JBHSQI010000005">
    <property type="protein sequence ID" value="MFC6153847.1"/>
    <property type="molecule type" value="Genomic_DNA"/>
</dbReference>
<protein>
    <submittedName>
        <fullName evidence="1">Uncharacterized protein</fullName>
    </submittedName>
</protein>
<dbReference type="RefSeq" id="WP_128221912.1">
    <property type="nucleotide sequence ID" value="NZ_CP034929.1"/>
</dbReference>
<evidence type="ECO:0000313" key="2">
    <source>
        <dbReference type="Proteomes" id="UP001596098"/>
    </source>
</evidence>
<accession>A0ABW1QWD1</accession>
<dbReference type="Proteomes" id="UP001596098">
    <property type="component" value="Unassembled WGS sequence"/>
</dbReference>
<reference evidence="2" key="1">
    <citation type="journal article" date="2019" name="Int. J. Syst. Evol. Microbiol.">
        <title>The Global Catalogue of Microorganisms (GCM) 10K type strain sequencing project: providing services to taxonomists for standard genome sequencing and annotation.</title>
        <authorList>
            <consortium name="The Broad Institute Genomics Platform"/>
            <consortium name="The Broad Institute Genome Sequencing Center for Infectious Disease"/>
            <person name="Wu L."/>
            <person name="Ma J."/>
        </authorList>
    </citation>
    <scope>NUCLEOTIDE SEQUENCE [LARGE SCALE GENOMIC DNA]</scope>
    <source>
        <strain evidence="2">DFY28</strain>
    </source>
</reference>
<proteinExistence type="predicted"/>
<gene>
    <name evidence="1" type="ORF">ACFPWU_09265</name>
</gene>
<evidence type="ECO:0000313" key="1">
    <source>
        <dbReference type="EMBL" id="MFC6153847.1"/>
    </source>
</evidence>
<organism evidence="1 2">
    <name type="scientific">Nocardioides yefusunii</name>
    <dbReference type="NCBI Taxonomy" id="2500546"/>
    <lineage>
        <taxon>Bacteria</taxon>
        <taxon>Bacillati</taxon>
        <taxon>Actinomycetota</taxon>
        <taxon>Actinomycetes</taxon>
        <taxon>Propionibacteriales</taxon>
        <taxon>Nocardioidaceae</taxon>
        <taxon>Nocardioides</taxon>
    </lineage>
</organism>
<comment type="caution">
    <text evidence="1">The sequence shown here is derived from an EMBL/GenBank/DDBJ whole genome shotgun (WGS) entry which is preliminary data.</text>
</comment>
<name>A0ABW1QWD1_9ACTN</name>